<feature type="chain" id="PRO_5019023562" evidence="6">
    <location>
        <begin position="22"/>
        <end position="601"/>
    </location>
</feature>
<dbReference type="InterPro" id="IPR012944">
    <property type="entry name" value="SusD_RagB_dom"/>
</dbReference>
<evidence type="ECO:0000256" key="6">
    <source>
        <dbReference type="SAM" id="SignalP"/>
    </source>
</evidence>
<dbReference type="InterPro" id="IPR011990">
    <property type="entry name" value="TPR-like_helical_dom_sf"/>
</dbReference>
<comment type="similarity">
    <text evidence="2">Belongs to the SusD family.</text>
</comment>
<keyword evidence="4" id="KW-0472">Membrane</keyword>
<feature type="signal peptide" evidence="6">
    <location>
        <begin position="1"/>
        <end position="21"/>
    </location>
</feature>
<reference evidence="9 10" key="1">
    <citation type="submission" date="2018-08" db="EMBL/GenBank/DDBJ databases">
        <title>A genome reference for cultivated species of the human gut microbiota.</title>
        <authorList>
            <person name="Zou Y."/>
            <person name="Xue W."/>
            <person name="Luo G."/>
        </authorList>
    </citation>
    <scope>NUCLEOTIDE SEQUENCE [LARGE SCALE GENOMIC DNA]</scope>
    <source>
        <strain evidence="9 10">AF14-32</strain>
    </source>
</reference>
<feature type="domain" description="RagB/SusD" evidence="7">
    <location>
        <begin position="344"/>
        <end position="589"/>
    </location>
</feature>
<comment type="caution">
    <text evidence="9">The sequence shown here is derived from an EMBL/GenBank/DDBJ whole genome shotgun (WGS) entry which is preliminary data.</text>
</comment>
<dbReference type="GO" id="GO:0009279">
    <property type="term" value="C:cell outer membrane"/>
    <property type="evidence" value="ECO:0007669"/>
    <property type="project" value="UniProtKB-SubCell"/>
</dbReference>
<dbReference type="Pfam" id="PF07980">
    <property type="entry name" value="SusD_RagB"/>
    <property type="match status" value="1"/>
</dbReference>
<dbReference type="Gene3D" id="1.25.40.390">
    <property type="match status" value="1"/>
</dbReference>
<evidence type="ECO:0000259" key="7">
    <source>
        <dbReference type="Pfam" id="PF07980"/>
    </source>
</evidence>
<dbReference type="RefSeq" id="WP_118420990.1">
    <property type="nucleotide sequence ID" value="NZ_QRZF01000003.1"/>
</dbReference>
<sequence>MKKLIYILSALFILTSCENFLDTELLTDKTTENFPETEKDANQMLTSIYAKLLFEDPETSSEYYTAQLASDDCLGGNLSYSGNCATNFLLYQGSLNSRLGIWDRCYQLINRANNTINTLDNVKSWSSESERLRHFGEAYFLRAWTYYELVKIFGGVPLRTTIEAVNLPRASVDEVYALIASDIKNAIEMMPNQIYPAGNAMAGHATKYAAEALAARVFLFYTGRYDKKTLPLTPEGEITKEQVISWLEDCIDHSGHNLISDQRNLWGYTNSATNSTSSKKQYAYAVKHKLAWDGNSSIETLFANKHNLTSTWTYTWFANTCAMFYSPSGDDADWKEESYPFNFGWGAGPVSPSMVQDWKEWSKQQTFLDGYTEDPRISGSIWSYKAMDPNNEGNVLADFRLDDSEPAYTVSYRYYEQTGYFNKKYININAYNSNGVLEAFGKTLHPGISSQTSPQLLNITDLIHIRFADVLLMHSELKGDATGLNRVRQRSHLAPISYTLDALKQERRWEFAFESIRWWDLLRWSGPSLEEAGNALNRQTGFEVINAAALTPMVKYDYKKRLQQTQGYWPIPQIEIDRSNGVLEQNPGWGPDAQFSDWTKM</sequence>
<gene>
    <name evidence="9" type="ORF">DWW10_06445</name>
</gene>
<dbReference type="EMBL" id="QRZF01000003">
    <property type="protein sequence ID" value="RGV56315.1"/>
    <property type="molecule type" value="Genomic_DNA"/>
</dbReference>
<evidence type="ECO:0000256" key="3">
    <source>
        <dbReference type="ARBA" id="ARBA00022729"/>
    </source>
</evidence>
<feature type="domain" description="SusD-like N-terminal" evidence="8">
    <location>
        <begin position="20"/>
        <end position="219"/>
    </location>
</feature>
<keyword evidence="3 6" id="KW-0732">Signal</keyword>
<evidence type="ECO:0000256" key="5">
    <source>
        <dbReference type="ARBA" id="ARBA00023237"/>
    </source>
</evidence>
<dbReference type="Proteomes" id="UP000283850">
    <property type="component" value="Unassembled WGS sequence"/>
</dbReference>
<name>A0A412YFW4_9BACE</name>
<evidence type="ECO:0000256" key="4">
    <source>
        <dbReference type="ARBA" id="ARBA00023136"/>
    </source>
</evidence>
<dbReference type="InterPro" id="IPR033985">
    <property type="entry name" value="SusD-like_N"/>
</dbReference>
<dbReference type="Pfam" id="PF14322">
    <property type="entry name" value="SusD-like_3"/>
    <property type="match status" value="1"/>
</dbReference>
<dbReference type="SUPFAM" id="SSF48452">
    <property type="entry name" value="TPR-like"/>
    <property type="match status" value="1"/>
</dbReference>
<evidence type="ECO:0000256" key="2">
    <source>
        <dbReference type="ARBA" id="ARBA00006275"/>
    </source>
</evidence>
<dbReference type="PROSITE" id="PS51257">
    <property type="entry name" value="PROKAR_LIPOPROTEIN"/>
    <property type="match status" value="1"/>
</dbReference>
<dbReference type="AlphaFoldDB" id="A0A412YFW4"/>
<comment type="subcellular location">
    <subcellularLocation>
        <location evidence="1">Cell outer membrane</location>
    </subcellularLocation>
</comment>
<accession>A0A412YFW4</accession>
<proteinExistence type="inferred from homology"/>
<protein>
    <submittedName>
        <fullName evidence="9">RagB/SusD family nutrient uptake outer membrane protein</fullName>
    </submittedName>
</protein>
<evidence type="ECO:0000256" key="1">
    <source>
        <dbReference type="ARBA" id="ARBA00004442"/>
    </source>
</evidence>
<evidence type="ECO:0000259" key="8">
    <source>
        <dbReference type="Pfam" id="PF14322"/>
    </source>
</evidence>
<evidence type="ECO:0000313" key="10">
    <source>
        <dbReference type="Proteomes" id="UP000283850"/>
    </source>
</evidence>
<evidence type="ECO:0000313" key="9">
    <source>
        <dbReference type="EMBL" id="RGV56315.1"/>
    </source>
</evidence>
<organism evidence="9 10">
    <name type="scientific">Bacteroides intestinalis</name>
    <dbReference type="NCBI Taxonomy" id="329854"/>
    <lineage>
        <taxon>Bacteria</taxon>
        <taxon>Pseudomonadati</taxon>
        <taxon>Bacteroidota</taxon>
        <taxon>Bacteroidia</taxon>
        <taxon>Bacteroidales</taxon>
        <taxon>Bacteroidaceae</taxon>
        <taxon>Bacteroides</taxon>
    </lineage>
</organism>
<keyword evidence="5" id="KW-0998">Cell outer membrane</keyword>